<name>A0AAF0CUB3_9ENTE</name>
<dbReference type="RefSeq" id="WP_275468891.1">
    <property type="nucleotide sequence ID" value="NZ_CP110232.1"/>
</dbReference>
<dbReference type="Proteomes" id="UP001179647">
    <property type="component" value="Chromosome"/>
</dbReference>
<protein>
    <recommendedName>
        <fullName evidence="5">WxL domain-containing protein</fullName>
    </recommendedName>
</protein>
<feature type="compositionally biased region" description="Basic and acidic residues" evidence="1">
    <location>
        <begin position="80"/>
        <end position="92"/>
    </location>
</feature>
<evidence type="ECO:0000256" key="1">
    <source>
        <dbReference type="SAM" id="MobiDB-lite"/>
    </source>
</evidence>
<feature type="compositionally biased region" description="Basic and acidic residues" evidence="1">
    <location>
        <begin position="122"/>
        <end position="164"/>
    </location>
</feature>
<evidence type="ECO:0000256" key="2">
    <source>
        <dbReference type="SAM" id="SignalP"/>
    </source>
</evidence>
<feature type="compositionally biased region" description="Acidic residues" evidence="1">
    <location>
        <begin position="165"/>
        <end position="175"/>
    </location>
</feature>
<gene>
    <name evidence="3" type="ORF">OL234_08985</name>
</gene>
<dbReference type="AlphaFoldDB" id="A0AAF0CUB3"/>
<dbReference type="KEGG" id="vie:OL234_08985"/>
<feature type="signal peptide" evidence="2">
    <location>
        <begin position="1"/>
        <end position="24"/>
    </location>
</feature>
<sequence>MTKKIIIGMTLCCLIVLGQLSVKATDDNLKQSKFVKQSPSTLAINRKDKIIKGNTKSLLGIKKLSLQEPMVASDTSGGEETAKISKREKISEEDTSEETTSQESKPEETSEAETVKATSQESKPEEEASEAETDKATNQESKPEEETSEAETDKATNQESKPEEEASEAETEEATNQESKPEEEASEAETEEATNQESKPEEEASEAETDKATNQESKPEEEASEAETDEEKSQKGMSGVDQNLMDDNITEDEKSKISYSVSNDGLTMNVQLKRRPKCISMQLVIVPRLLNEYRNVKTLVIDGEFSRDDLAMGSGNQLSLTNVETIVLQHSNIIPYQFYFATSGRDNKLKTLKLDSSVKSSHENSLIFSGRSSLSNLEKVEAPGLAIVHNGTFDGFKGTELVLDALEGAKYADGLYNNFYDFPNAKRLILPKLKELNGYKLFSNMPKMEEIDLRSLTDLSVSRGSNIFDTKELAQPMRINLSSLLQLPEVDFGNIDAAAPIYVLANKNLTIHDDAKLNNAFFYSAVNPQKNYIIPKDETIKISAFGEKEVYKFDSAKFLMNWYLDDKLWKITDTANVWVANKSISKGKHILKPVITFRPTKNSDYVEDKKNVPLKPITISPEEEPIVTTQKVTAKLGQSFQPKDFIKEVKVGDDVIPMAELDIKAEQEQLPKKLLRNNHFMYATEKNKGITVPLTVGYRKPETGIHFEVNAEATLDVNYGATIGMQTIAPAVGFNKTDMGSLTLVKESNGLSLRPVYGEKAATEYPYAINDANHVAIEAYVGLYQGVNNLVDVSAKQDREGEILQDNQYLQQYPGGTTLDQMIELGEKQFGNVTINPGDVVAQSVHKHGKQYNWETKITAVDKFLYGEQSYMGGDNLKFSRFNTDLFEAGVQNGQPTFSHLTLNHFENPHGPKPLKESKDIEPVPIKTFSDLNDEKVLSYLGLNRDIKKFNGYANISKEVKEAIDLDKGGIQTIPVQVFEKLSNTGYARYEYDLKIDVKKPITVKYVYTDSNKTLLPKSESGLANVTKKYTIKDANQDGTLKIDPTNLSKKRFDFKGSFNGDNLISNKEEAINIPFESNNQTIYLKYKGQSWVDSLKNDFSFHGKMLAEKQLLINQGDKPVQLTVKSTDLHPEWSLRAKIDNFKEPNSHQTITQDNLALRIDKKILTQDGVIVHRTPVDNQLQEITLTFGDRDTPTTLNNKKADVAVGKNSYRWIKPTKDYTATITWEVNDSNQSFQEYQTALPLKVGAKDDR</sequence>
<feature type="chain" id="PRO_5042283406" description="WxL domain-containing protein" evidence="2">
    <location>
        <begin position="25"/>
        <end position="1253"/>
    </location>
</feature>
<keyword evidence="4" id="KW-1185">Reference proteome</keyword>
<evidence type="ECO:0000313" key="4">
    <source>
        <dbReference type="Proteomes" id="UP001179647"/>
    </source>
</evidence>
<dbReference type="EMBL" id="CP110232">
    <property type="protein sequence ID" value="WEG73089.1"/>
    <property type="molecule type" value="Genomic_DNA"/>
</dbReference>
<organism evidence="3 4">
    <name type="scientific">Vagococcus intermedius</name>
    <dbReference type="NCBI Taxonomy" id="2991418"/>
    <lineage>
        <taxon>Bacteria</taxon>
        <taxon>Bacillati</taxon>
        <taxon>Bacillota</taxon>
        <taxon>Bacilli</taxon>
        <taxon>Lactobacillales</taxon>
        <taxon>Enterococcaceae</taxon>
        <taxon>Vagococcus</taxon>
    </lineage>
</organism>
<evidence type="ECO:0000313" key="3">
    <source>
        <dbReference type="EMBL" id="WEG73089.1"/>
    </source>
</evidence>
<reference evidence="3" key="1">
    <citation type="submission" date="2022-10" db="EMBL/GenBank/DDBJ databases">
        <title>Vagococcus sp. isolated from poultry meat.</title>
        <authorList>
            <person name="Johansson P."/>
            <person name="Bjorkroth J."/>
        </authorList>
    </citation>
    <scope>NUCLEOTIDE SEQUENCE</scope>
    <source>
        <strain evidence="3">STAA11</strain>
    </source>
</reference>
<keyword evidence="2" id="KW-0732">Signal</keyword>
<feature type="compositionally biased region" description="Acidic residues" evidence="1">
    <location>
        <begin position="184"/>
        <end position="194"/>
    </location>
</feature>
<evidence type="ECO:0008006" key="5">
    <source>
        <dbReference type="Google" id="ProtNLM"/>
    </source>
</evidence>
<feature type="region of interest" description="Disordered" evidence="1">
    <location>
        <begin position="69"/>
        <end position="245"/>
    </location>
</feature>
<proteinExistence type="predicted"/>
<feature type="compositionally biased region" description="Basic and acidic residues" evidence="1">
    <location>
        <begin position="198"/>
        <end position="221"/>
    </location>
</feature>
<accession>A0AAF0CUB3</accession>